<reference evidence="3" key="1">
    <citation type="journal article" date="2003" name="Appl. Microbiol. Biotechnol.">
        <title>The Corynebacterium glutamicum genome: features and impacts on biotechnological processes.</title>
        <authorList>
            <person name="Ikeda M."/>
            <person name="Nakagawa S."/>
        </authorList>
    </citation>
    <scope>NUCLEOTIDE SEQUENCE [LARGE SCALE GENOMIC DNA]</scope>
    <source>
        <strain evidence="3">ATCC 13032 / DSM 20300 / BCRC 11384 / JCM 1318 / LMG 3730 / NCIMB 10025</strain>
    </source>
</reference>
<dbReference type="InterPro" id="IPR050765">
    <property type="entry name" value="Riboflavin_Biosynth_HTPR"/>
</dbReference>
<dbReference type="HOGENOM" id="CLU_043966_4_1_11"/>
<dbReference type="STRING" id="196627.cg0828"/>
<dbReference type="OrthoDB" id="3427770at2"/>
<evidence type="ECO:0000313" key="3">
    <source>
        <dbReference type="Proteomes" id="UP000000582"/>
    </source>
</evidence>
<dbReference type="GO" id="GO:0008703">
    <property type="term" value="F:5-amino-6-(5-phosphoribosylamino)uracil reductase activity"/>
    <property type="evidence" value="ECO:0007669"/>
    <property type="project" value="InterPro"/>
</dbReference>
<dbReference type="Pfam" id="PF01872">
    <property type="entry name" value="RibD_C"/>
    <property type="match status" value="1"/>
</dbReference>
<accession>Q8NSF5</accession>
<dbReference type="KEGG" id="cgb:cg0828"/>
<dbReference type="PANTHER" id="PTHR38011">
    <property type="entry name" value="DIHYDROFOLATE REDUCTASE FAMILY PROTEIN (AFU_ORTHOLOGUE AFUA_8G06820)"/>
    <property type="match status" value="1"/>
</dbReference>
<accession>Q6M758</accession>
<gene>
    <name evidence="2" type="ordered locus">Cgl0721</name>
</gene>
<proteinExistence type="predicted"/>
<dbReference type="InterPro" id="IPR024072">
    <property type="entry name" value="DHFR-like_dom_sf"/>
</dbReference>
<dbReference type="AlphaFoldDB" id="Q8NSF5"/>
<keyword evidence="3" id="KW-1185">Reference proteome</keyword>
<dbReference type="EMBL" id="BA000036">
    <property type="protein sequence ID" value="BAB98114.1"/>
    <property type="molecule type" value="Genomic_DNA"/>
</dbReference>
<name>Q8NSF5_CORGL</name>
<dbReference type="SUPFAM" id="SSF53597">
    <property type="entry name" value="Dihydrofolate reductase-like"/>
    <property type="match status" value="1"/>
</dbReference>
<sequence length="189" mass="20819">MMAIIYNTSSTLNGFIADKDNSLQWLFDVPGSDGASEDFGNFLSKAGTIVMGSTTYEWLLKDLDFISDPHKWTDVYGDRPTWVFSSRNLETPEGKPVKVVNGDVADVLPAILEESPENTDIWIVGGGDLAGQFFDAGALDRIILTMAPVFLDEGQPAMPRRIESNRLRTVNVREVGQFTEITLETIKGA</sequence>
<dbReference type="Proteomes" id="UP000000582">
    <property type="component" value="Chromosome"/>
</dbReference>
<feature type="domain" description="Bacterial bifunctional deaminase-reductase C-terminal" evidence="1">
    <location>
        <begin position="4"/>
        <end position="176"/>
    </location>
</feature>
<evidence type="ECO:0000313" key="2">
    <source>
        <dbReference type="EMBL" id="BAB98114.1"/>
    </source>
</evidence>
<organism evidence="2 3">
    <name type="scientific">Corynebacterium glutamicum (strain ATCC 13032 / DSM 20300 / JCM 1318 / BCRC 11384 / CCUG 27702 / LMG 3730 / NBRC 12168 / NCIMB 10025 / NRRL B-2784 / 534)</name>
    <dbReference type="NCBI Taxonomy" id="196627"/>
    <lineage>
        <taxon>Bacteria</taxon>
        <taxon>Bacillati</taxon>
        <taxon>Actinomycetota</taxon>
        <taxon>Actinomycetes</taxon>
        <taxon>Mycobacteriales</taxon>
        <taxon>Corynebacteriaceae</taxon>
        <taxon>Corynebacterium</taxon>
    </lineage>
</organism>
<dbReference type="GO" id="GO:0009231">
    <property type="term" value="P:riboflavin biosynthetic process"/>
    <property type="evidence" value="ECO:0007669"/>
    <property type="project" value="InterPro"/>
</dbReference>
<evidence type="ECO:0000259" key="1">
    <source>
        <dbReference type="Pfam" id="PF01872"/>
    </source>
</evidence>
<dbReference type="KEGG" id="cgl:Cgl0721"/>
<dbReference type="InterPro" id="IPR002734">
    <property type="entry name" value="RibDG_C"/>
</dbReference>
<dbReference type="PANTHER" id="PTHR38011:SF11">
    <property type="entry name" value="2,5-DIAMINO-6-RIBOSYLAMINO-4(3H)-PYRIMIDINONE 5'-PHOSPHATE REDUCTASE"/>
    <property type="match status" value="1"/>
</dbReference>
<dbReference type="Gene3D" id="3.40.430.10">
    <property type="entry name" value="Dihydrofolate Reductase, subunit A"/>
    <property type="match status" value="1"/>
</dbReference>
<protein>
    <submittedName>
        <fullName evidence="2">Dihydrofolate reductase</fullName>
    </submittedName>
</protein>
<dbReference type="BioCyc" id="CORYNE:G18NG-10283-MONOMER"/>
<dbReference type="PATRIC" id="fig|196627.13.peg.708"/>
<dbReference type="DNASU" id="1018720"/>
<dbReference type="eggNOG" id="COG0262">
    <property type="taxonomic scope" value="Bacteria"/>
</dbReference>